<evidence type="ECO:0000313" key="3">
    <source>
        <dbReference type="Proteomes" id="UP000288012"/>
    </source>
</evidence>
<dbReference type="EMBL" id="RZGR01000004">
    <property type="protein sequence ID" value="RUQ90419.1"/>
    <property type="molecule type" value="Genomic_DNA"/>
</dbReference>
<feature type="region of interest" description="Disordered" evidence="1">
    <location>
        <begin position="772"/>
        <end position="794"/>
    </location>
</feature>
<sequence length="794" mass="89359">MFKMNLPLKQILSTQASPQDLYSFFKNAGAFDKSVERIAREAFVIVGENSKKPKCFIKDAKRLVDLYKSHQVFGEADPADYRSILKMVTSLSQDFTSENLKTFVLNLNNQSGIIFPNDLGKNALRQFVVYGDDTVVIKPGMEAAFKHYLENLQKYLIAEEKSLEEKRAFYREEMQPLCLAALVVAGSPKYAPPAESKNNREQTKNVDYSLQYRALLSLAELANDDAELSDLLEQRQQFLAAVHDTQVAKSTIQNVAKTLADKGINATSLTTADDELYVQKMNTWQHTYKSDLEVFAGKLYSLVLGPFQPDVKKIMDTSSLFSHERGDGNLSSGILSSYKESFQSWKSMEKQGVFSIKEDQYAELANLVVASLLFRERDLHYGNLGYIEDETGKHLIKIDHDQSLFDLQEPNHEIADISAKIINELPIINEKNYDSPLDDAPFNFLAKSIGRLEHTIIKNEMVRLQTDPKFKDALHHALLKCSLAPNKLMKDLADEHILNASHRAAVMENVQARQDKLFTEALKLESFQQFLNNLQPEQLTAIISEYGEFQQQQPVAKGVNPLFKEKYFYQSLVNRFEHLKEQCKENSIETPAFAAKIKILNEKIASIDAKLMENFQDKFGAHTPSAEIEKATPQANAFNRAWESIKLFFTAVMSFFSVSSPSSVDEVELQEATPPTVSHERSGKGEEEISVPEEIPSLEAVEAVDELSIDDIDPSPLPIEQNAISFSGAQETTLELSNWREIKPVPIIENSTGTETGEGMEATRIFKVKLKQLQPTPSLPAEQEKSSNLKVGSP</sequence>
<dbReference type="Proteomes" id="UP000288012">
    <property type="component" value="Unassembled WGS sequence"/>
</dbReference>
<reference evidence="2 3" key="1">
    <citation type="submission" date="2018-12" db="EMBL/GenBank/DDBJ databases">
        <title>Legionella sp,whole genome shotgun sequence.</title>
        <authorList>
            <person name="Wu H."/>
        </authorList>
    </citation>
    <scope>NUCLEOTIDE SEQUENCE [LARGE SCALE GENOMIC DNA]</scope>
    <source>
        <strain evidence="3">km714</strain>
    </source>
</reference>
<name>A0A433JLW9_9GAMM</name>
<feature type="region of interest" description="Disordered" evidence="1">
    <location>
        <begin position="671"/>
        <end position="690"/>
    </location>
</feature>
<protein>
    <recommendedName>
        <fullName evidence="4">LepB N-terminal domain-containing protein</fullName>
    </recommendedName>
</protein>
<feature type="compositionally biased region" description="Basic and acidic residues" evidence="1">
    <location>
        <begin position="678"/>
        <end position="687"/>
    </location>
</feature>
<dbReference type="RefSeq" id="WP_126953747.1">
    <property type="nucleotide sequence ID" value="NZ_RZGR01000004.1"/>
</dbReference>
<accession>A0A433JLW9</accession>
<dbReference type="AlphaFoldDB" id="A0A433JLW9"/>
<evidence type="ECO:0008006" key="4">
    <source>
        <dbReference type="Google" id="ProtNLM"/>
    </source>
</evidence>
<gene>
    <name evidence="2" type="ORF">EKM59_02095</name>
</gene>
<keyword evidence="3" id="KW-1185">Reference proteome</keyword>
<evidence type="ECO:0000256" key="1">
    <source>
        <dbReference type="SAM" id="MobiDB-lite"/>
    </source>
</evidence>
<comment type="caution">
    <text evidence="2">The sequence shown here is derived from an EMBL/GenBank/DDBJ whole genome shotgun (WGS) entry which is preliminary data.</text>
</comment>
<proteinExistence type="predicted"/>
<evidence type="ECO:0000313" key="2">
    <source>
        <dbReference type="EMBL" id="RUQ90419.1"/>
    </source>
</evidence>
<organism evidence="2 3">
    <name type="scientific">Legionella septentrionalis</name>
    <dbReference type="NCBI Taxonomy" id="2498109"/>
    <lineage>
        <taxon>Bacteria</taxon>
        <taxon>Pseudomonadati</taxon>
        <taxon>Pseudomonadota</taxon>
        <taxon>Gammaproteobacteria</taxon>
        <taxon>Legionellales</taxon>
        <taxon>Legionellaceae</taxon>
        <taxon>Legionella</taxon>
    </lineage>
</organism>